<dbReference type="EMBL" id="OMKW01000001">
    <property type="protein sequence ID" value="SPF28679.1"/>
    <property type="molecule type" value="Genomic_DNA"/>
</dbReference>
<sequence>MIRTFLACILSLTLAAPALAHRVNVFASVQDVDGTEFVVVEARFSTGRIPVSGDVTVEDAQGEELFVVALESDGTARFPLDREVASDGLSIVVQTGDNHEGYWLLTPADLGEEN</sequence>
<gene>
    <name evidence="2" type="ORF">POI8812_00982</name>
</gene>
<dbReference type="RefSeq" id="WP_108781361.1">
    <property type="nucleotide sequence ID" value="NZ_OMKW01000001.1"/>
</dbReference>
<evidence type="ECO:0008006" key="4">
    <source>
        <dbReference type="Google" id="ProtNLM"/>
    </source>
</evidence>
<evidence type="ECO:0000256" key="1">
    <source>
        <dbReference type="SAM" id="SignalP"/>
    </source>
</evidence>
<proteinExistence type="predicted"/>
<evidence type="ECO:0000313" key="3">
    <source>
        <dbReference type="Proteomes" id="UP000244932"/>
    </source>
</evidence>
<organism evidence="2 3">
    <name type="scientific">Pontivivens insulae</name>
    <dbReference type="NCBI Taxonomy" id="1639689"/>
    <lineage>
        <taxon>Bacteria</taxon>
        <taxon>Pseudomonadati</taxon>
        <taxon>Pseudomonadota</taxon>
        <taxon>Alphaproteobacteria</taxon>
        <taxon>Rhodobacterales</taxon>
        <taxon>Paracoccaceae</taxon>
        <taxon>Pontivivens</taxon>
    </lineage>
</organism>
<name>A0A2R8A8Y4_9RHOB</name>
<protein>
    <recommendedName>
        <fullName evidence="4">Nickel transport protein</fullName>
    </recommendedName>
</protein>
<dbReference type="Proteomes" id="UP000244932">
    <property type="component" value="Unassembled WGS sequence"/>
</dbReference>
<reference evidence="2 3" key="1">
    <citation type="submission" date="2018-03" db="EMBL/GenBank/DDBJ databases">
        <authorList>
            <person name="Keele B.F."/>
        </authorList>
    </citation>
    <scope>NUCLEOTIDE SEQUENCE [LARGE SCALE GENOMIC DNA]</scope>
    <source>
        <strain evidence="2 3">CeCT 8812</strain>
    </source>
</reference>
<dbReference type="OrthoDB" id="7651677at2"/>
<feature type="signal peptide" evidence="1">
    <location>
        <begin position="1"/>
        <end position="20"/>
    </location>
</feature>
<keyword evidence="1" id="KW-0732">Signal</keyword>
<dbReference type="AlphaFoldDB" id="A0A2R8A8Y4"/>
<evidence type="ECO:0000313" key="2">
    <source>
        <dbReference type="EMBL" id="SPF28679.1"/>
    </source>
</evidence>
<keyword evidence="3" id="KW-1185">Reference proteome</keyword>
<accession>A0A2R8A8Y4</accession>
<feature type="chain" id="PRO_5015327722" description="Nickel transport protein" evidence="1">
    <location>
        <begin position="21"/>
        <end position="114"/>
    </location>
</feature>